<dbReference type="PANTHER" id="PTHR46913">
    <property type="entry name" value="RING-H2 FINGER PROTEIN ATL16"/>
    <property type="match status" value="1"/>
</dbReference>
<comment type="subcellular location">
    <subcellularLocation>
        <location evidence="2">Membrane</location>
        <topology evidence="2">Single-pass membrane protein</topology>
    </subcellularLocation>
</comment>
<evidence type="ECO:0000313" key="18">
    <source>
        <dbReference type="Proteomes" id="UP000504603"/>
    </source>
</evidence>
<evidence type="ECO:0000256" key="9">
    <source>
        <dbReference type="ARBA" id="ARBA00022786"/>
    </source>
</evidence>
<feature type="domain" description="RING-type" evidence="17">
    <location>
        <begin position="126"/>
        <end position="168"/>
    </location>
</feature>
<keyword evidence="8 14" id="KW-0863">Zinc-finger</keyword>
<dbReference type="InterPro" id="IPR013083">
    <property type="entry name" value="Znf_RING/FYVE/PHD"/>
</dbReference>
<gene>
    <name evidence="19" type="primary">LOC111005711</name>
</gene>
<evidence type="ECO:0000256" key="2">
    <source>
        <dbReference type="ARBA" id="ARBA00004167"/>
    </source>
</evidence>
<keyword evidence="9" id="KW-0833">Ubl conjugation pathway</keyword>
<dbReference type="GeneID" id="111005711"/>
<feature type="signal peptide" evidence="16">
    <location>
        <begin position="1"/>
        <end position="25"/>
    </location>
</feature>
<keyword evidence="12 15" id="KW-0472">Membrane</keyword>
<dbReference type="Pfam" id="PF13639">
    <property type="entry name" value="zf-RING_2"/>
    <property type="match status" value="1"/>
</dbReference>
<evidence type="ECO:0000256" key="12">
    <source>
        <dbReference type="ARBA" id="ARBA00023136"/>
    </source>
</evidence>
<evidence type="ECO:0000256" key="14">
    <source>
        <dbReference type="PROSITE-ProRule" id="PRU00175"/>
    </source>
</evidence>
<evidence type="ECO:0000256" key="1">
    <source>
        <dbReference type="ARBA" id="ARBA00000900"/>
    </source>
</evidence>
<dbReference type="Proteomes" id="UP000504603">
    <property type="component" value="Unplaced"/>
</dbReference>
<dbReference type="InterPro" id="IPR044600">
    <property type="entry name" value="ATL1/ATL16-like"/>
</dbReference>
<dbReference type="GO" id="GO:0061630">
    <property type="term" value="F:ubiquitin protein ligase activity"/>
    <property type="evidence" value="ECO:0007669"/>
    <property type="project" value="UniProtKB-EC"/>
</dbReference>
<dbReference type="PANTHER" id="PTHR46913:SF1">
    <property type="entry name" value="RING-H2 FINGER PROTEIN ATL16"/>
    <property type="match status" value="1"/>
</dbReference>
<evidence type="ECO:0000256" key="3">
    <source>
        <dbReference type="ARBA" id="ARBA00004906"/>
    </source>
</evidence>
<dbReference type="PROSITE" id="PS50089">
    <property type="entry name" value="ZF_RING_2"/>
    <property type="match status" value="1"/>
</dbReference>
<evidence type="ECO:0000256" key="15">
    <source>
        <dbReference type="SAM" id="Phobius"/>
    </source>
</evidence>
<comment type="pathway">
    <text evidence="3">Protein modification; protein ubiquitination.</text>
</comment>
<keyword evidence="10" id="KW-0862">Zinc</keyword>
<evidence type="ECO:0000256" key="8">
    <source>
        <dbReference type="ARBA" id="ARBA00022771"/>
    </source>
</evidence>
<evidence type="ECO:0000256" key="11">
    <source>
        <dbReference type="ARBA" id="ARBA00022989"/>
    </source>
</evidence>
<keyword evidence="11 15" id="KW-1133">Transmembrane helix</keyword>
<evidence type="ECO:0000313" key="19">
    <source>
        <dbReference type="RefSeq" id="XP_022133016.1"/>
    </source>
</evidence>
<accession>A0A6J1BTV2</accession>
<keyword evidence="5" id="KW-0808">Transferase</keyword>
<sequence length="219" mass="24405">MTPFHIHLHLLLLLFYAYYLLGANAFSGDQEEVEAEAEYLKLGPALSRPVAVLIVVLVSIFFIMVFLSVYLRHYLELHASTRATVTADGVNRFGALPMCGLDPAVIRTFPVVVYHSDSAVKDHMECAVCLAEFQHHETLRLIPKCGHVFHPHCIDAWLGFCATCPLCRAELVSGSDSPDKSTAASEFDDHRGVVIINVDEPDYSREQRLDRDGNYEAGN</sequence>
<evidence type="ECO:0000259" key="17">
    <source>
        <dbReference type="PROSITE" id="PS50089"/>
    </source>
</evidence>
<dbReference type="SUPFAM" id="SSF57850">
    <property type="entry name" value="RING/U-box"/>
    <property type="match status" value="1"/>
</dbReference>
<evidence type="ECO:0000256" key="7">
    <source>
        <dbReference type="ARBA" id="ARBA00022723"/>
    </source>
</evidence>
<dbReference type="GO" id="GO:0016020">
    <property type="term" value="C:membrane"/>
    <property type="evidence" value="ECO:0007669"/>
    <property type="project" value="UniProtKB-SubCell"/>
</dbReference>
<protein>
    <recommendedName>
        <fullName evidence="4">RING-type E3 ubiquitin transferase</fullName>
        <ecNumber evidence="4">2.3.2.27</ecNumber>
    </recommendedName>
</protein>
<comment type="catalytic activity">
    <reaction evidence="1">
        <text>S-ubiquitinyl-[E2 ubiquitin-conjugating enzyme]-L-cysteine + [acceptor protein]-L-lysine = [E2 ubiquitin-conjugating enzyme]-L-cysteine + N(6)-ubiquitinyl-[acceptor protein]-L-lysine.</text>
        <dbReference type="EC" id="2.3.2.27"/>
    </reaction>
</comment>
<feature type="transmembrane region" description="Helical" evidence="15">
    <location>
        <begin position="49"/>
        <end position="71"/>
    </location>
</feature>
<comment type="similarity">
    <text evidence="13">Belongs to the RING-type zinc finger family. ATL subfamily.</text>
</comment>
<dbReference type="AlphaFoldDB" id="A0A6J1BTV2"/>
<keyword evidence="7" id="KW-0479">Metal-binding</keyword>
<evidence type="ECO:0000256" key="6">
    <source>
        <dbReference type="ARBA" id="ARBA00022692"/>
    </source>
</evidence>
<evidence type="ECO:0000256" key="4">
    <source>
        <dbReference type="ARBA" id="ARBA00012483"/>
    </source>
</evidence>
<keyword evidence="18" id="KW-1185">Reference proteome</keyword>
<evidence type="ECO:0000256" key="16">
    <source>
        <dbReference type="SAM" id="SignalP"/>
    </source>
</evidence>
<dbReference type="GO" id="GO:0016567">
    <property type="term" value="P:protein ubiquitination"/>
    <property type="evidence" value="ECO:0007669"/>
    <property type="project" value="InterPro"/>
</dbReference>
<evidence type="ECO:0000256" key="5">
    <source>
        <dbReference type="ARBA" id="ARBA00022679"/>
    </source>
</evidence>
<dbReference type="Gene3D" id="3.30.40.10">
    <property type="entry name" value="Zinc/RING finger domain, C3HC4 (zinc finger)"/>
    <property type="match status" value="1"/>
</dbReference>
<reference evidence="19" key="1">
    <citation type="submission" date="2025-08" db="UniProtKB">
        <authorList>
            <consortium name="RefSeq"/>
        </authorList>
    </citation>
    <scope>IDENTIFICATION</scope>
    <source>
        <strain evidence="19">OHB3-1</strain>
    </source>
</reference>
<feature type="chain" id="PRO_5026976778" description="RING-type E3 ubiquitin transferase" evidence="16">
    <location>
        <begin position="26"/>
        <end position="219"/>
    </location>
</feature>
<dbReference type="KEGG" id="mcha:111005711"/>
<evidence type="ECO:0000256" key="10">
    <source>
        <dbReference type="ARBA" id="ARBA00022833"/>
    </source>
</evidence>
<keyword evidence="6 15" id="KW-0812">Transmembrane</keyword>
<evidence type="ECO:0000256" key="13">
    <source>
        <dbReference type="ARBA" id="ARBA00024209"/>
    </source>
</evidence>
<dbReference type="GO" id="GO:0008270">
    <property type="term" value="F:zinc ion binding"/>
    <property type="evidence" value="ECO:0007669"/>
    <property type="project" value="UniProtKB-KW"/>
</dbReference>
<dbReference type="EC" id="2.3.2.27" evidence="4"/>
<proteinExistence type="inferred from homology"/>
<dbReference type="RefSeq" id="XP_022133016.1">
    <property type="nucleotide sequence ID" value="XM_022277324.1"/>
</dbReference>
<keyword evidence="16" id="KW-0732">Signal</keyword>
<name>A0A6J1BTV2_MOMCH</name>
<dbReference type="OrthoDB" id="8062037at2759"/>
<dbReference type="SMART" id="SM00184">
    <property type="entry name" value="RING"/>
    <property type="match status" value="1"/>
</dbReference>
<organism evidence="18 19">
    <name type="scientific">Momordica charantia</name>
    <name type="common">Bitter gourd</name>
    <name type="synonym">Balsam pear</name>
    <dbReference type="NCBI Taxonomy" id="3673"/>
    <lineage>
        <taxon>Eukaryota</taxon>
        <taxon>Viridiplantae</taxon>
        <taxon>Streptophyta</taxon>
        <taxon>Embryophyta</taxon>
        <taxon>Tracheophyta</taxon>
        <taxon>Spermatophyta</taxon>
        <taxon>Magnoliopsida</taxon>
        <taxon>eudicotyledons</taxon>
        <taxon>Gunneridae</taxon>
        <taxon>Pentapetalae</taxon>
        <taxon>rosids</taxon>
        <taxon>fabids</taxon>
        <taxon>Cucurbitales</taxon>
        <taxon>Cucurbitaceae</taxon>
        <taxon>Momordiceae</taxon>
        <taxon>Momordica</taxon>
    </lineage>
</organism>
<dbReference type="FunFam" id="3.30.40.10:FF:000187">
    <property type="entry name" value="E3 ubiquitin-protein ligase ATL6"/>
    <property type="match status" value="1"/>
</dbReference>
<dbReference type="InterPro" id="IPR001841">
    <property type="entry name" value="Znf_RING"/>
</dbReference>